<dbReference type="AlphaFoldDB" id="D3R0Y9"/>
<dbReference type="InterPro" id="IPR041682">
    <property type="entry name" value="AAA_14"/>
</dbReference>
<dbReference type="EMBL" id="CP001850">
    <property type="protein sequence ID" value="ADC91011.1"/>
    <property type="molecule type" value="Genomic_DNA"/>
</dbReference>
<evidence type="ECO:0000313" key="3">
    <source>
        <dbReference type="EMBL" id="ADC91011.1"/>
    </source>
</evidence>
<name>D3R0Y9_MAGIU</name>
<evidence type="ECO:0008006" key="5">
    <source>
        <dbReference type="Google" id="ProtNLM"/>
    </source>
</evidence>
<evidence type="ECO:0000259" key="2">
    <source>
        <dbReference type="Pfam" id="PF13635"/>
    </source>
</evidence>
<proteinExistence type="predicted"/>
<evidence type="ECO:0000313" key="4">
    <source>
        <dbReference type="Proteomes" id="UP000008234"/>
    </source>
</evidence>
<dbReference type="PANTHER" id="PTHR33295">
    <property type="entry name" value="ATPASE"/>
    <property type="match status" value="1"/>
</dbReference>
<gene>
    <name evidence="3" type="ordered locus">HMPREF0868_0519</name>
</gene>
<organism evidence="3 4">
    <name type="scientific">Mageeibacillus indolicus (strain UPII9-5)</name>
    <name type="common">Clostridiales genomosp. BVAB3 (strain UPII9-5)</name>
    <dbReference type="NCBI Taxonomy" id="699246"/>
    <lineage>
        <taxon>Bacteria</taxon>
        <taxon>Bacillati</taxon>
        <taxon>Bacillota</taxon>
        <taxon>Clostridia</taxon>
        <taxon>Eubacteriales</taxon>
        <taxon>Oscillospiraceae</taxon>
        <taxon>Mageeibacillus</taxon>
    </lineage>
</organism>
<keyword evidence="4" id="KW-1185">Reference proteome</keyword>
<dbReference type="STRING" id="699246.HMPREF0868_0519"/>
<dbReference type="InterPro" id="IPR025420">
    <property type="entry name" value="DUF4143"/>
</dbReference>
<accession>D3R0Y9</accession>
<dbReference type="eggNOG" id="COG1373">
    <property type="taxonomic scope" value="Bacteria"/>
</dbReference>
<dbReference type="Pfam" id="PF13635">
    <property type="entry name" value="DUF4143"/>
    <property type="match status" value="1"/>
</dbReference>
<dbReference type="PANTHER" id="PTHR33295:SF18">
    <property type="entry name" value="AAA+ ATPASE DOMAIN-CONTAINING PROTEIN"/>
    <property type="match status" value="1"/>
</dbReference>
<protein>
    <recommendedName>
        <fullName evidence="5">ATPase</fullName>
    </recommendedName>
</protein>
<sequence length="433" mass="50484">MEVQRPRYLNQLIDKKDNGRVKIITGIRRCGKSYLLFELYKKHLLSCGVSENQMIMIALDSLQNIKYRNPIELDSFLRGKIEDNGIKHYIFIDEIQFVEEIPNPYLEGSYSKITFVDLVLGLMKIPNVDVYITGSNSKMLSSDVLTQFRDRGDEIRVYPFSFAEFYSCYEGDKRKAFDEYCLYGGMPMSVQLKSHEKKSEYLKNIFTSTYIKDVIERNKILKDTSILDDLLDIISSSIGSLSNPTKLANTFISEKNIKISQFTVSTYLDYFIDAFLIEKARRYDVKGKKYISSPYKYYFSDIGLRNARLNFRQNEQSHIMENVIYNELRMRGLNVDVGVVEYNYKDESKKTVRKNLEVDFVINRGSNRYYIQSALNVDTKEKQIQETESLRRTGDSFKKVVIVRNNIVPRYDDDGILYIGVEDFLLDEAALDL</sequence>
<feature type="domain" description="DUF4143" evidence="2">
    <location>
        <begin position="212"/>
        <end position="371"/>
    </location>
</feature>
<dbReference type="HOGENOM" id="CLU_041527_1_0_9"/>
<dbReference type="InterPro" id="IPR027417">
    <property type="entry name" value="P-loop_NTPase"/>
</dbReference>
<dbReference type="SUPFAM" id="SSF52540">
    <property type="entry name" value="P-loop containing nucleoside triphosphate hydrolases"/>
    <property type="match status" value="1"/>
</dbReference>
<dbReference type="Proteomes" id="UP000008234">
    <property type="component" value="Chromosome"/>
</dbReference>
<feature type="domain" description="AAA" evidence="1">
    <location>
        <begin position="20"/>
        <end position="165"/>
    </location>
</feature>
<dbReference type="Pfam" id="PF13173">
    <property type="entry name" value="AAA_14"/>
    <property type="match status" value="1"/>
</dbReference>
<dbReference type="OrthoDB" id="9801684at2"/>
<dbReference type="KEGG" id="clo:HMPREF0868_0519"/>
<evidence type="ECO:0000259" key="1">
    <source>
        <dbReference type="Pfam" id="PF13173"/>
    </source>
</evidence>
<reference evidence="4" key="1">
    <citation type="submission" date="2009-12" db="EMBL/GenBank/DDBJ databases">
        <title>Sequence of Clostridiales genomosp. BVAB3 str. UPII9-5.</title>
        <authorList>
            <person name="Madupu R."/>
            <person name="Durkin A.S."/>
            <person name="Torralba M."/>
            <person name="Methe B."/>
            <person name="Sutton G.G."/>
            <person name="Strausberg R.L."/>
            <person name="Nelson K.E."/>
        </authorList>
    </citation>
    <scope>NUCLEOTIDE SEQUENCE [LARGE SCALE GENOMIC DNA]</scope>
    <source>
        <strain evidence="4">UPII9-5</strain>
    </source>
</reference>
<dbReference type="RefSeq" id="WP_012993768.1">
    <property type="nucleotide sequence ID" value="NC_013895.2"/>
</dbReference>